<dbReference type="Proteomes" id="UP000010798">
    <property type="component" value="Chromosome"/>
</dbReference>
<dbReference type="STRING" id="886293.Sinac_5220"/>
<dbReference type="Gene3D" id="1.10.600.10">
    <property type="entry name" value="Farnesyl Diphosphate Synthase"/>
    <property type="match status" value="1"/>
</dbReference>
<dbReference type="RefSeq" id="WP_015248475.1">
    <property type="nucleotide sequence ID" value="NC_019892.1"/>
</dbReference>
<organism evidence="1 2">
    <name type="scientific">Singulisphaera acidiphila (strain ATCC BAA-1392 / DSM 18658 / VKM B-2454 / MOB10)</name>
    <dbReference type="NCBI Taxonomy" id="886293"/>
    <lineage>
        <taxon>Bacteria</taxon>
        <taxon>Pseudomonadati</taxon>
        <taxon>Planctomycetota</taxon>
        <taxon>Planctomycetia</taxon>
        <taxon>Isosphaerales</taxon>
        <taxon>Isosphaeraceae</taxon>
        <taxon>Singulisphaera</taxon>
    </lineage>
</organism>
<dbReference type="GO" id="GO:0016114">
    <property type="term" value="P:terpenoid biosynthetic process"/>
    <property type="evidence" value="ECO:0007669"/>
    <property type="project" value="UniProtKB-ARBA"/>
</dbReference>
<dbReference type="SFLD" id="SFLDG01018">
    <property type="entry name" value="Squalene/Phytoene_Synthase_Lik"/>
    <property type="match status" value="1"/>
</dbReference>
<dbReference type="CDD" id="cd00683">
    <property type="entry name" value="Trans_IPPS_HH"/>
    <property type="match status" value="1"/>
</dbReference>
<dbReference type="PANTHER" id="PTHR31480">
    <property type="entry name" value="BIFUNCTIONAL LYCOPENE CYCLASE/PHYTOENE SYNTHASE"/>
    <property type="match status" value="1"/>
</dbReference>
<evidence type="ECO:0000313" key="2">
    <source>
        <dbReference type="Proteomes" id="UP000010798"/>
    </source>
</evidence>
<dbReference type="Pfam" id="PF00494">
    <property type="entry name" value="SQS_PSY"/>
    <property type="match status" value="1"/>
</dbReference>
<dbReference type="AlphaFoldDB" id="L0DJF0"/>
<accession>L0DJF0</accession>
<dbReference type="NCBIfam" id="TIGR03464">
    <property type="entry name" value="HpnC"/>
    <property type="match status" value="1"/>
</dbReference>
<dbReference type="HOGENOM" id="CLU_037269_0_0_0"/>
<dbReference type="SUPFAM" id="SSF48576">
    <property type="entry name" value="Terpenoid synthases"/>
    <property type="match status" value="1"/>
</dbReference>
<protein>
    <submittedName>
        <fullName evidence="1">Squalene synthase HpnC</fullName>
    </submittedName>
</protein>
<dbReference type="SFLD" id="SFLDG01212">
    <property type="entry name" value="Phytoene_synthase_like"/>
    <property type="match status" value="1"/>
</dbReference>
<dbReference type="InterPro" id="IPR044843">
    <property type="entry name" value="Trans_IPPS_bact-type"/>
</dbReference>
<dbReference type="EMBL" id="CP003364">
    <property type="protein sequence ID" value="AGA29372.1"/>
    <property type="molecule type" value="Genomic_DNA"/>
</dbReference>
<dbReference type="SFLD" id="SFLDS00005">
    <property type="entry name" value="Isoprenoid_Synthase_Type_I"/>
    <property type="match status" value="1"/>
</dbReference>
<dbReference type="GO" id="GO:0051996">
    <property type="term" value="F:squalene synthase [NAD(P)H] activity"/>
    <property type="evidence" value="ECO:0007669"/>
    <property type="project" value="InterPro"/>
</dbReference>
<evidence type="ECO:0000313" key="1">
    <source>
        <dbReference type="EMBL" id="AGA29372.1"/>
    </source>
</evidence>
<reference evidence="1 2" key="1">
    <citation type="submission" date="2012-02" db="EMBL/GenBank/DDBJ databases">
        <title>Complete sequence of chromosome of Singulisphaera acidiphila DSM 18658.</title>
        <authorList>
            <consortium name="US DOE Joint Genome Institute (JGI-PGF)"/>
            <person name="Lucas S."/>
            <person name="Copeland A."/>
            <person name="Lapidus A."/>
            <person name="Glavina del Rio T."/>
            <person name="Dalin E."/>
            <person name="Tice H."/>
            <person name="Bruce D."/>
            <person name="Goodwin L."/>
            <person name="Pitluck S."/>
            <person name="Peters L."/>
            <person name="Ovchinnikova G."/>
            <person name="Chertkov O."/>
            <person name="Kyrpides N."/>
            <person name="Mavromatis K."/>
            <person name="Ivanova N."/>
            <person name="Brettin T."/>
            <person name="Detter J.C."/>
            <person name="Han C."/>
            <person name="Larimer F."/>
            <person name="Land M."/>
            <person name="Hauser L."/>
            <person name="Markowitz V."/>
            <person name="Cheng J.-F."/>
            <person name="Hugenholtz P."/>
            <person name="Woyke T."/>
            <person name="Wu D."/>
            <person name="Tindall B."/>
            <person name="Pomrenke H."/>
            <person name="Brambilla E."/>
            <person name="Klenk H.-P."/>
            <person name="Eisen J.A."/>
        </authorList>
    </citation>
    <scope>NUCLEOTIDE SEQUENCE [LARGE SCALE GENOMIC DNA]</scope>
    <source>
        <strain evidence="2">ATCC BAA-1392 / DSM 18658 / VKM B-2454 / MOB10</strain>
    </source>
</reference>
<dbReference type="GO" id="GO:0004311">
    <property type="term" value="F:geranylgeranyl diphosphate synthase activity"/>
    <property type="evidence" value="ECO:0007669"/>
    <property type="project" value="InterPro"/>
</dbReference>
<dbReference type="OrthoDB" id="9787280at2"/>
<dbReference type="InterPro" id="IPR017827">
    <property type="entry name" value="HSQ_synthase_HpnC"/>
</dbReference>
<dbReference type="InterPro" id="IPR033904">
    <property type="entry name" value="Trans_IPPS_HH"/>
</dbReference>
<dbReference type="eggNOG" id="COG1562">
    <property type="taxonomic scope" value="Bacteria"/>
</dbReference>
<dbReference type="KEGG" id="saci:Sinac_5220"/>
<proteinExistence type="predicted"/>
<keyword evidence="2" id="KW-1185">Reference proteome</keyword>
<gene>
    <name evidence="1" type="ordered locus">Sinac_5220</name>
</gene>
<dbReference type="InterPro" id="IPR002060">
    <property type="entry name" value="Squ/phyt_synthse"/>
</dbReference>
<dbReference type="InterPro" id="IPR008949">
    <property type="entry name" value="Isoprenoid_synthase_dom_sf"/>
</dbReference>
<name>L0DJF0_SINAD</name>
<sequence>MPFLDDLRQYGPDASYSMTLAEARAYCARLTASHYENFSVVTWLTPRRLRPAFQSIYAFCRWSDDLGDEIGDRQKSRELLAWWRGELRGMYEGKEPVCHPVLQTLHATVEEFSIPIEPFEALISAFEQDQDLTDYTTYDQLLDYCTRSANAVGHLVLYLARSFNPENAQLSDMTCTGLQLANFWQDVARDLALGRIYLPREDRQRFRYSDADLHELKFTPEFAALLKFEVDRARSLLDGGHRLALLLPRDIAVDVDLFSRGGLAILDRIEAQGFDVLTSRPRLGKLAKFGLLARALFRGPRPVASRATKIESATQAIGGSHRLPTGQGGTHL</sequence>